<protein>
    <submittedName>
        <fullName evidence="1">Uncharacterized protein</fullName>
    </submittedName>
</protein>
<name>A0A3N2BL60_9MICO</name>
<evidence type="ECO:0000313" key="1">
    <source>
        <dbReference type="EMBL" id="ROR75989.1"/>
    </source>
</evidence>
<proteinExistence type="predicted"/>
<gene>
    <name evidence="1" type="ORF">EDD42_3940</name>
</gene>
<dbReference type="Proteomes" id="UP000266915">
    <property type="component" value="Unassembled WGS sequence"/>
</dbReference>
<sequence>MTNTLPQLELDEVRALVDFAERGYTRELGAIDVRHAYSDAELTQMRERFSHVQSGIGALRSWLNEPSPDVMPQRPATHIPIALQRTMGSVIGHDDYAAYVLDGQRATEAPGGDDWHDVVALVSTERSAMILKFTQGPDQTVEHRVLAEGVSL</sequence>
<organism evidence="1 2">
    <name type="scientific">Plantibacter flavus</name>
    <dbReference type="NCBI Taxonomy" id="150123"/>
    <lineage>
        <taxon>Bacteria</taxon>
        <taxon>Bacillati</taxon>
        <taxon>Actinomycetota</taxon>
        <taxon>Actinomycetes</taxon>
        <taxon>Micrococcales</taxon>
        <taxon>Microbacteriaceae</taxon>
        <taxon>Plantibacter</taxon>
    </lineage>
</organism>
<keyword evidence="2" id="KW-1185">Reference proteome</keyword>
<comment type="caution">
    <text evidence="1">The sequence shown here is derived from an EMBL/GenBank/DDBJ whole genome shotgun (WGS) entry which is preliminary data.</text>
</comment>
<accession>A0A3N2BL60</accession>
<dbReference type="AlphaFoldDB" id="A0A3N2BL60"/>
<dbReference type="RefSeq" id="WP_085514227.1">
    <property type="nucleotide sequence ID" value="NZ_FXAP01000007.1"/>
</dbReference>
<evidence type="ECO:0000313" key="2">
    <source>
        <dbReference type="Proteomes" id="UP000266915"/>
    </source>
</evidence>
<dbReference type="EMBL" id="RKHL01000002">
    <property type="protein sequence ID" value="ROR75989.1"/>
    <property type="molecule type" value="Genomic_DNA"/>
</dbReference>
<reference evidence="1 2" key="1">
    <citation type="submission" date="2018-11" db="EMBL/GenBank/DDBJ databases">
        <title>Sequencing the genomes of 1000 actinobacteria strains.</title>
        <authorList>
            <person name="Klenk H.-P."/>
        </authorList>
    </citation>
    <scope>NUCLEOTIDE SEQUENCE [LARGE SCALE GENOMIC DNA]</scope>
    <source>
        <strain evidence="1 2">DSM 14012</strain>
    </source>
</reference>